<evidence type="ECO:0000313" key="2">
    <source>
        <dbReference type="EMBL" id="CAD8143949.1"/>
    </source>
</evidence>
<protein>
    <submittedName>
        <fullName evidence="2">Uncharacterized protein</fullName>
    </submittedName>
</protein>
<evidence type="ECO:0000313" key="3">
    <source>
        <dbReference type="Proteomes" id="UP000689195"/>
    </source>
</evidence>
<dbReference type="Proteomes" id="UP000689195">
    <property type="component" value="Unassembled WGS sequence"/>
</dbReference>
<gene>
    <name evidence="2" type="ORF">PPENT_87.1.T0120485</name>
</gene>
<comment type="caution">
    <text evidence="2">The sequence shown here is derived from an EMBL/GenBank/DDBJ whole genome shotgun (WGS) entry which is preliminary data.</text>
</comment>
<sequence>MQLNKIKLMLRLIIIKMIYKIKIKIDQQRLEEDNNQNEQKSITFFDEINLKNQELRIIIVIKKYLQKIRNQIAQELQFINHYHMIIVKKLRFNFLEPVIFLRKLNEKSLLLANEFLLQLENYLMHLLKRDYKIQDFGRQILINHFISQVICVLYSQYIYKIKRIENLQRKQLEIEFFQINSKLQILWLLLYLVCKIKYQHLTLFIRIIIAFQRINDDLNNLEIQEGAMIESLLNQIIFKYNYSVFNFKVIVNQWNATTLQTIIELSKQQHYRRQFLGGYFNRKNEKFSESINYMQQLLQSDLNKLELHQYQSYISCQGDLVSQSYRDRCVSIVNLLNQINQQFEKNKILMIISIKQANLTFQSINISLSIMLKQEKSQIYSDCVALLKNKEALENKVVDLQIKANRVQVLENEKQRHLEKIKGFNEASELTRKEIDNLEIN</sequence>
<keyword evidence="1" id="KW-0175">Coiled coil</keyword>
<accession>A0A8S1SX92</accession>
<organism evidence="2 3">
    <name type="scientific">Paramecium pentaurelia</name>
    <dbReference type="NCBI Taxonomy" id="43138"/>
    <lineage>
        <taxon>Eukaryota</taxon>
        <taxon>Sar</taxon>
        <taxon>Alveolata</taxon>
        <taxon>Ciliophora</taxon>
        <taxon>Intramacronucleata</taxon>
        <taxon>Oligohymenophorea</taxon>
        <taxon>Peniculida</taxon>
        <taxon>Parameciidae</taxon>
        <taxon>Paramecium</taxon>
    </lineage>
</organism>
<dbReference type="OrthoDB" id="302395at2759"/>
<reference evidence="2" key="1">
    <citation type="submission" date="2021-01" db="EMBL/GenBank/DDBJ databases">
        <authorList>
            <consortium name="Genoscope - CEA"/>
            <person name="William W."/>
        </authorList>
    </citation>
    <scope>NUCLEOTIDE SEQUENCE</scope>
</reference>
<keyword evidence="3" id="KW-1185">Reference proteome</keyword>
<dbReference type="EMBL" id="CAJJDO010000012">
    <property type="protein sequence ID" value="CAD8143949.1"/>
    <property type="molecule type" value="Genomic_DNA"/>
</dbReference>
<evidence type="ECO:0000256" key="1">
    <source>
        <dbReference type="SAM" id="Coils"/>
    </source>
</evidence>
<feature type="coiled-coil region" evidence="1">
    <location>
        <begin position="383"/>
        <end position="441"/>
    </location>
</feature>
<dbReference type="AlphaFoldDB" id="A0A8S1SX92"/>
<proteinExistence type="predicted"/>
<name>A0A8S1SX92_9CILI</name>